<comment type="caution">
    <text evidence="1">The sequence shown here is derived from an EMBL/GenBank/DDBJ whole genome shotgun (WGS) entry which is preliminary data.</text>
</comment>
<reference evidence="1 2" key="1">
    <citation type="submission" date="2019-03" db="EMBL/GenBank/DDBJ databases">
        <title>Single cell metagenomics reveals metabolic interactions within the superorganism composed of flagellate Streblomastix strix and complex community of Bacteroidetes bacteria on its surface.</title>
        <authorList>
            <person name="Treitli S.C."/>
            <person name="Kolisko M."/>
            <person name="Husnik F."/>
            <person name="Keeling P."/>
            <person name="Hampl V."/>
        </authorList>
    </citation>
    <scope>NUCLEOTIDE SEQUENCE [LARGE SCALE GENOMIC DNA]</scope>
    <source>
        <strain evidence="1">ST1C</strain>
    </source>
</reference>
<name>A0A5J4U225_9EUKA</name>
<protein>
    <submittedName>
        <fullName evidence="1">Uncharacterized protein</fullName>
    </submittedName>
</protein>
<sequence length="289" mass="33343">MGKDWWRGDHIVRSLDGIEQQICIEQVEQKQKNNRGEEQRGVEINIQRRIGQGDKRWDSCEVEGRRSETFEPIVCDSESRRKVQEDPELQRGQYSDVIITFQDRWYKGDNASLSIGRFRNQVRSRRSLSPFHGRRKTKQILRVKVLRARLSVQGPSIWLGSQPNNILQNVDSCNQSYSGISECETGCVHERSALARIRLKGFRRRYCESSADTRGFGMEGGKTQVPDDSWEEFRILGMELGDNEVGIKSSELEKEINENVDQKMDIAVDRRIKQEDQGGCFVAGELNFL</sequence>
<dbReference type="Proteomes" id="UP000324800">
    <property type="component" value="Unassembled WGS sequence"/>
</dbReference>
<accession>A0A5J4U225</accession>
<dbReference type="AlphaFoldDB" id="A0A5J4U225"/>
<organism evidence="1 2">
    <name type="scientific">Streblomastix strix</name>
    <dbReference type="NCBI Taxonomy" id="222440"/>
    <lineage>
        <taxon>Eukaryota</taxon>
        <taxon>Metamonada</taxon>
        <taxon>Preaxostyla</taxon>
        <taxon>Oxymonadida</taxon>
        <taxon>Streblomastigidae</taxon>
        <taxon>Streblomastix</taxon>
    </lineage>
</organism>
<gene>
    <name evidence="1" type="ORF">EZS28_040422</name>
</gene>
<evidence type="ECO:0000313" key="1">
    <source>
        <dbReference type="EMBL" id="KAA6364051.1"/>
    </source>
</evidence>
<evidence type="ECO:0000313" key="2">
    <source>
        <dbReference type="Proteomes" id="UP000324800"/>
    </source>
</evidence>
<dbReference type="EMBL" id="SNRW01022127">
    <property type="protein sequence ID" value="KAA6364051.1"/>
    <property type="molecule type" value="Genomic_DNA"/>
</dbReference>
<proteinExistence type="predicted"/>